<reference evidence="18" key="1">
    <citation type="submission" date="2025-08" db="UniProtKB">
        <authorList>
            <consortium name="Ensembl"/>
        </authorList>
    </citation>
    <scope>IDENTIFICATION</scope>
</reference>
<dbReference type="SMART" id="SM00487">
    <property type="entry name" value="DEXDc"/>
    <property type="match status" value="1"/>
</dbReference>
<dbReference type="InterPro" id="IPR001878">
    <property type="entry name" value="Znf_CCHC"/>
</dbReference>
<dbReference type="PANTHER" id="PTHR13710">
    <property type="entry name" value="DNA HELICASE RECQ FAMILY MEMBER"/>
    <property type="match status" value="1"/>
</dbReference>
<dbReference type="InterPro" id="IPR014001">
    <property type="entry name" value="Helicase_ATP-bd"/>
</dbReference>
<dbReference type="InterPro" id="IPR027417">
    <property type="entry name" value="P-loop_NTPase"/>
</dbReference>
<feature type="domain" description="Helicase ATP-binding" evidence="16">
    <location>
        <begin position="113"/>
        <end position="321"/>
    </location>
</feature>
<feature type="domain" description="Helicase C-terminal" evidence="17">
    <location>
        <begin position="307"/>
        <end position="473"/>
    </location>
</feature>
<keyword evidence="8" id="KW-0413">Isomerase</keyword>
<dbReference type="AlphaFoldDB" id="A0A8C7EC22"/>
<gene>
    <name evidence="18" type="primary">RECQL4</name>
</gene>
<dbReference type="InterPro" id="IPR036875">
    <property type="entry name" value="Znf_CCHC_sf"/>
</dbReference>
<keyword evidence="6" id="KW-0067">ATP-binding</keyword>
<dbReference type="EC" id="5.6.2.4" evidence="11"/>
<name>A0A8C7EC22_NOTPE</name>
<evidence type="ECO:0000256" key="2">
    <source>
        <dbReference type="ARBA" id="ARBA00005446"/>
    </source>
</evidence>
<dbReference type="Pfam" id="PF00098">
    <property type="entry name" value="zf-CCHC"/>
    <property type="match status" value="1"/>
</dbReference>
<keyword evidence="13" id="KW-0863">Zinc-finger</keyword>
<reference evidence="18" key="2">
    <citation type="submission" date="2025-09" db="UniProtKB">
        <authorList>
            <consortium name="Ensembl"/>
        </authorList>
    </citation>
    <scope>IDENTIFICATION</scope>
</reference>
<dbReference type="FunFam" id="3.40.50.300:FF:001084">
    <property type="entry name" value="RecQ like helicase 4"/>
    <property type="match status" value="1"/>
</dbReference>
<dbReference type="GO" id="GO:0008270">
    <property type="term" value="F:zinc ion binding"/>
    <property type="evidence" value="ECO:0007669"/>
    <property type="project" value="UniProtKB-KW"/>
</dbReference>
<evidence type="ECO:0000256" key="1">
    <source>
        <dbReference type="ARBA" id="ARBA00004123"/>
    </source>
</evidence>
<keyword evidence="13" id="KW-0479">Metal-binding</keyword>
<dbReference type="SMART" id="SM00343">
    <property type="entry name" value="ZnF_C2HC"/>
    <property type="match status" value="1"/>
</dbReference>
<feature type="region of interest" description="Disordered" evidence="14">
    <location>
        <begin position="66"/>
        <end position="88"/>
    </location>
</feature>
<comment type="catalytic activity">
    <reaction evidence="12">
        <text>ATP + H2O = ADP + phosphate + H(+)</text>
        <dbReference type="Rhea" id="RHEA:13065"/>
        <dbReference type="ChEBI" id="CHEBI:15377"/>
        <dbReference type="ChEBI" id="CHEBI:15378"/>
        <dbReference type="ChEBI" id="CHEBI:30616"/>
        <dbReference type="ChEBI" id="CHEBI:43474"/>
        <dbReference type="ChEBI" id="CHEBI:456216"/>
    </reaction>
</comment>
<dbReference type="GO" id="GO:0000723">
    <property type="term" value="P:telomere maintenance"/>
    <property type="evidence" value="ECO:0007669"/>
    <property type="project" value="TreeGrafter"/>
</dbReference>
<dbReference type="GO" id="GO:0000724">
    <property type="term" value="P:double-strand break repair via homologous recombination"/>
    <property type="evidence" value="ECO:0007669"/>
    <property type="project" value="TreeGrafter"/>
</dbReference>
<evidence type="ECO:0000256" key="4">
    <source>
        <dbReference type="ARBA" id="ARBA00022801"/>
    </source>
</evidence>
<evidence type="ECO:0000256" key="7">
    <source>
        <dbReference type="ARBA" id="ARBA00023125"/>
    </source>
</evidence>
<keyword evidence="19" id="KW-1185">Reference proteome</keyword>
<dbReference type="InterPro" id="IPR001650">
    <property type="entry name" value="Helicase_C-like"/>
</dbReference>
<feature type="domain" description="CCHC-type" evidence="15">
    <location>
        <begin position="31"/>
        <end position="45"/>
    </location>
</feature>
<evidence type="ECO:0000256" key="11">
    <source>
        <dbReference type="ARBA" id="ARBA00034808"/>
    </source>
</evidence>
<dbReference type="GO" id="GO:0005634">
    <property type="term" value="C:nucleus"/>
    <property type="evidence" value="ECO:0007669"/>
    <property type="project" value="UniProtKB-SubCell"/>
</dbReference>
<dbReference type="Pfam" id="PF00271">
    <property type="entry name" value="Helicase_C"/>
    <property type="match status" value="1"/>
</dbReference>
<comment type="subcellular location">
    <subcellularLocation>
        <location evidence="1">Nucleus</location>
    </subcellularLocation>
</comment>
<evidence type="ECO:0000256" key="5">
    <source>
        <dbReference type="ARBA" id="ARBA00022806"/>
    </source>
</evidence>
<dbReference type="PANTHER" id="PTHR13710:SF108">
    <property type="entry name" value="ATP-DEPENDENT DNA HELICASE Q4"/>
    <property type="match status" value="1"/>
</dbReference>
<dbReference type="Ensembl" id="ENSNPET00000009096.1">
    <property type="protein sequence ID" value="ENSNPEP00000008872.1"/>
    <property type="gene ID" value="ENSNPEG00000006657.1"/>
</dbReference>
<evidence type="ECO:0000256" key="6">
    <source>
        <dbReference type="ARBA" id="ARBA00022840"/>
    </source>
</evidence>
<dbReference type="Pfam" id="PF00270">
    <property type="entry name" value="DEAD"/>
    <property type="match status" value="1"/>
</dbReference>
<dbReference type="GO" id="GO:0043138">
    <property type="term" value="F:3'-5' DNA helicase activity"/>
    <property type="evidence" value="ECO:0007669"/>
    <property type="project" value="UniProtKB-EC"/>
</dbReference>
<keyword evidence="3" id="KW-0547">Nucleotide-binding</keyword>
<evidence type="ECO:0000256" key="9">
    <source>
        <dbReference type="ARBA" id="ARBA00023242"/>
    </source>
</evidence>
<dbReference type="GO" id="GO:0003677">
    <property type="term" value="F:DNA binding"/>
    <property type="evidence" value="ECO:0007669"/>
    <property type="project" value="UniProtKB-KW"/>
</dbReference>
<dbReference type="InterPro" id="IPR011545">
    <property type="entry name" value="DEAD/DEAH_box_helicase_dom"/>
</dbReference>
<organism evidence="18 19">
    <name type="scientific">Nothoprocta perdicaria</name>
    <name type="common">Chilean tinamou</name>
    <name type="synonym">Crypturus perdicarius</name>
    <dbReference type="NCBI Taxonomy" id="30464"/>
    <lineage>
        <taxon>Eukaryota</taxon>
        <taxon>Metazoa</taxon>
        <taxon>Chordata</taxon>
        <taxon>Craniata</taxon>
        <taxon>Vertebrata</taxon>
        <taxon>Euteleostomi</taxon>
        <taxon>Archelosauria</taxon>
        <taxon>Archosauria</taxon>
        <taxon>Dinosauria</taxon>
        <taxon>Saurischia</taxon>
        <taxon>Theropoda</taxon>
        <taxon>Coelurosauria</taxon>
        <taxon>Aves</taxon>
        <taxon>Palaeognathae</taxon>
        <taxon>Tinamiformes</taxon>
        <taxon>Tinamidae</taxon>
        <taxon>Nothoprocta</taxon>
    </lineage>
</organism>
<sequence>GPAGGGASLWKQKWRMKAEQFGGGGGAAGGCFRCGAAGHWAAACPGRGEASPRCLLPLPGASPPFPGPLPAASPRCPPPLTGAPRRAETPPEVLEALSELGFSSFRPGQELAVMRVLSGLSTLVVLPTGTGKSLCYQLPAYLYRKRARCVALVVSPLVALMDDQVSGLPPRLGAVCIHSNMSKAQREAAMDKVRSGSAHVLLLSPEALVGGGGAACGCLLATEHLPAVAFACIDEAHCVSQWSHNFRPCYLRLCKVPERRERGKAREFAGGGARHSLRPAGFGPAAAVRAPAVPPNLRLSVSMDRDRDEALVSLLQGERFGGSVIVYCTRREETARVAALVRTRLHGAARRGAPGGNRAPEALADAYHAGLPAAERRRVQRRFMRGELRVVVATVAFGMGLDKRDVRAVVHYNMPKSFESYVQEIGRAGRDGQPAHCHLFLDPEGGDLHELRRHIYGDTVDYFTIKKLVQRVFAPCKCRELHGTPEAGVQVRPLPGKEEEDEEDATLERCPPRRPRVCSKHERALPIEELVEALDVREEAVETLLCYLELHPRRWLDLLPPTRASCRVRCYGGPRQLRAAARSCPPLAPLVKRALRQLQWDPRGGTGDTGVRVEFSGLSFLVRVYGDLAPRELDAACAFLHGRVAAREAAALRQLRACFRAFQSVATETCAPQPACDQRSARLRALLRDYFEEEPAAPEPEHNQQPVPPQLRAWESQIRADIRHFLAIRPEERFTGRAVARVFHGIGSPCFPAQVFGRDRRFWRRHLAVAFPALVRLATDEILNSR</sequence>
<dbReference type="Proteomes" id="UP000694420">
    <property type="component" value="Unplaced"/>
</dbReference>
<dbReference type="FunFam" id="3.40.50.300:FF:000772">
    <property type="entry name" value="ATP-dependent DNA helicase Q4"/>
    <property type="match status" value="1"/>
</dbReference>
<feature type="region of interest" description="Disordered" evidence="14">
    <location>
        <begin position="487"/>
        <end position="510"/>
    </location>
</feature>
<dbReference type="SUPFAM" id="SSF52540">
    <property type="entry name" value="P-loop containing nucleoside triphosphate hydrolases"/>
    <property type="match status" value="1"/>
</dbReference>
<dbReference type="PROSITE" id="PS51194">
    <property type="entry name" value="HELICASE_CTER"/>
    <property type="match status" value="1"/>
</dbReference>
<dbReference type="GO" id="GO:0005524">
    <property type="term" value="F:ATP binding"/>
    <property type="evidence" value="ECO:0007669"/>
    <property type="project" value="UniProtKB-KW"/>
</dbReference>
<dbReference type="GO" id="GO:0016787">
    <property type="term" value="F:hydrolase activity"/>
    <property type="evidence" value="ECO:0007669"/>
    <property type="project" value="UniProtKB-KW"/>
</dbReference>
<keyword evidence="13" id="KW-0862">Zinc</keyword>
<evidence type="ECO:0000259" key="16">
    <source>
        <dbReference type="PROSITE" id="PS51192"/>
    </source>
</evidence>
<evidence type="ECO:0000259" key="17">
    <source>
        <dbReference type="PROSITE" id="PS51194"/>
    </source>
</evidence>
<dbReference type="SMART" id="SM00490">
    <property type="entry name" value="HELICc"/>
    <property type="match status" value="1"/>
</dbReference>
<evidence type="ECO:0000256" key="8">
    <source>
        <dbReference type="ARBA" id="ARBA00023235"/>
    </source>
</evidence>
<evidence type="ECO:0000256" key="12">
    <source>
        <dbReference type="ARBA" id="ARBA00049360"/>
    </source>
</evidence>
<comment type="similarity">
    <text evidence="2">Belongs to the helicase family. RecQ subfamily.</text>
</comment>
<protein>
    <recommendedName>
        <fullName evidence="11">DNA 3'-5' helicase</fullName>
        <ecNumber evidence="11">5.6.2.4</ecNumber>
    </recommendedName>
</protein>
<keyword evidence="9" id="KW-0539">Nucleus</keyword>
<evidence type="ECO:0000256" key="3">
    <source>
        <dbReference type="ARBA" id="ARBA00022741"/>
    </source>
</evidence>
<dbReference type="GO" id="GO:0005737">
    <property type="term" value="C:cytoplasm"/>
    <property type="evidence" value="ECO:0007669"/>
    <property type="project" value="TreeGrafter"/>
</dbReference>
<keyword evidence="7" id="KW-0238">DNA-binding</keyword>
<dbReference type="PROSITE" id="PS51192">
    <property type="entry name" value="HELICASE_ATP_BIND_1"/>
    <property type="match status" value="1"/>
</dbReference>
<evidence type="ECO:0000256" key="14">
    <source>
        <dbReference type="SAM" id="MobiDB-lite"/>
    </source>
</evidence>
<keyword evidence="4" id="KW-0378">Hydrolase</keyword>
<evidence type="ECO:0000259" key="15">
    <source>
        <dbReference type="PROSITE" id="PS50158"/>
    </source>
</evidence>
<accession>A0A8C7EC22</accession>
<evidence type="ECO:0000256" key="13">
    <source>
        <dbReference type="PROSITE-ProRule" id="PRU00047"/>
    </source>
</evidence>
<dbReference type="Gene3D" id="4.10.60.10">
    <property type="entry name" value="Zinc finger, CCHC-type"/>
    <property type="match status" value="1"/>
</dbReference>
<dbReference type="GO" id="GO:0009378">
    <property type="term" value="F:four-way junction helicase activity"/>
    <property type="evidence" value="ECO:0007669"/>
    <property type="project" value="TreeGrafter"/>
</dbReference>
<dbReference type="Gene3D" id="3.40.50.300">
    <property type="entry name" value="P-loop containing nucleotide triphosphate hydrolases"/>
    <property type="match status" value="2"/>
</dbReference>
<dbReference type="SUPFAM" id="SSF57756">
    <property type="entry name" value="Retrovirus zinc finger-like domains"/>
    <property type="match status" value="1"/>
</dbReference>
<feature type="compositionally biased region" description="Pro residues" evidence="14">
    <location>
        <begin position="66"/>
        <end position="81"/>
    </location>
</feature>
<evidence type="ECO:0000313" key="19">
    <source>
        <dbReference type="Proteomes" id="UP000694420"/>
    </source>
</evidence>
<proteinExistence type="inferred from homology"/>
<evidence type="ECO:0000313" key="18">
    <source>
        <dbReference type="Ensembl" id="ENSNPEP00000008872.1"/>
    </source>
</evidence>
<dbReference type="PROSITE" id="PS50158">
    <property type="entry name" value="ZF_CCHC"/>
    <property type="match status" value="1"/>
</dbReference>
<keyword evidence="5" id="KW-0347">Helicase</keyword>
<evidence type="ECO:0000256" key="10">
    <source>
        <dbReference type="ARBA" id="ARBA00034617"/>
    </source>
</evidence>
<comment type="catalytic activity">
    <reaction evidence="10">
        <text>Couples ATP hydrolysis with the unwinding of duplex DNA by translocating in the 3'-5' direction.</text>
        <dbReference type="EC" id="5.6.2.4"/>
    </reaction>
</comment>
<dbReference type="GO" id="GO:0005694">
    <property type="term" value="C:chromosome"/>
    <property type="evidence" value="ECO:0007669"/>
    <property type="project" value="TreeGrafter"/>
</dbReference>